<keyword evidence="2 6" id="KW-0812">Transmembrane</keyword>
<evidence type="ECO:0000313" key="8">
    <source>
        <dbReference type="Proteomes" id="UP001583177"/>
    </source>
</evidence>
<dbReference type="Proteomes" id="UP001583177">
    <property type="component" value="Unassembled WGS sequence"/>
</dbReference>
<feature type="compositionally biased region" description="Low complexity" evidence="5">
    <location>
        <begin position="472"/>
        <end position="483"/>
    </location>
</feature>
<keyword evidence="4 6" id="KW-0472">Membrane</keyword>
<organism evidence="7 8">
    <name type="scientific">Diaporthe australafricana</name>
    <dbReference type="NCBI Taxonomy" id="127596"/>
    <lineage>
        <taxon>Eukaryota</taxon>
        <taxon>Fungi</taxon>
        <taxon>Dikarya</taxon>
        <taxon>Ascomycota</taxon>
        <taxon>Pezizomycotina</taxon>
        <taxon>Sordariomycetes</taxon>
        <taxon>Sordariomycetidae</taxon>
        <taxon>Diaporthales</taxon>
        <taxon>Diaporthaceae</taxon>
        <taxon>Diaporthe</taxon>
    </lineage>
</organism>
<evidence type="ECO:0000256" key="6">
    <source>
        <dbReference type="SAM" id="Phobius"/>
    </source>
</evidence>
<feature type="region of interest" description="Disordered" evidence="5">
    <location>
        <begin position="76"/>
        <end position="134"/>
    </location>
</feature>
<reference evidence="7 8" key="1">
    <citation type="journal article" date="2024" name="IMA Fungus">
        <title>IMA Genome - F19 : A genome assembly and annotation guide to empower mycologists, including annotated draft genome sequences of Ceratocystis pirilliformis, Diaporthe australafricana, Fusarium ophioides, Paecilomyces lecythidis, and Sporothrix stenoceras.</title>
        <authorList>
            <person name="Aylward J."/>
            <person name="Wilson A.M."/>
            <person name="Visagie C.M."/>
            <person name="Spraker J."/>
            <person name="Barnes I."/>
            <person name="Buitendag C."/>
            <person name="Ceriani C."/>
            <person name="Del Mar Angel L."/>
            <person name="du Plessis D."/>
            <person name="Fuchs T."/>
            <person name="Gasser K."/>
            <person name="Kramer D."/>
            <person name="Li W."/>
            <person name="Munsamy K."/>
            <person name="Piso A."/>
            <person name="Price J.L."/>
            <person name="Sonnekus B."/>
            <person name="Thomas C."/>
            <person name="van der Nest A."/>
            <person name="van Dijk A."/>
            <person name="van Heerden A."/>
            <person name="van Vuuren N."/>
            <person name="Yilmaz N."/>
            <person name="Duong T.A."/>
            <person name="van der Merwe N.A."/>
            <person name="Wingfield M.J."/>
            <person name="Wingfield B.D."/>
        </authorList>
    </citation>
    <scope>NUCLEOTIDE SEQUENCE [LARGE SCALE GENOMIC DNA]</scope>
    <source>
        <strain evidence="7 8">CMW 18300</strain>
    </source>
</reference>
<dbReference type="PANTHER" id="PTHR15549">
    <property type="entry name" value="PAIRED IMMUNOGLOBULIN-LIKE TYPE 2 RECEPTOR"/>
    <property type="match status" value="1"/>
</dbReference>
<feature type="region of interest" description="Disordered" evidence="5">
    <location>
        <begin position="230"/>
        <end position="260"/>
    </location>
</feature>
<feature type="region of interest" description="Disordered" evidence="5">
    <location>
        <begin position="380"/>
        <end position="411"/>
    </location>
</feature>
<accession>A0ABR3XV23</accession>
<evidence type="ECO:0000256" key="4">
    <source>
        <dbReference type="ARBA" id="ARBA00023136"/>
    </source>
</evidence>
<feature type="region of interest" description="Disordered" evidence="5">
    <location>
        <begin position="294"/>
        <end position="321"/>
    </location>
</feature>
<feature type="compositionally biased region" description="Polar residues" evidence="5">
    <location>
        <begin position="386"/>
        <end position="397"/>
    </location>
</feature>
<feature type="compositionally biased region" description="Low complexity" evidence="5">
    <location>
        <begin position="111"/>
        <end position="120"/>
    </location>
</feature>
<protein>
    <recommendedName>
        <fullName evidence="9">SH3 domain-containing protein</fullName>
    </recommendedName>
</protein>
<keyword evidence="3 6" id="KW-1133">Transmembrane helix</keyword>
<dbReference type="InterPro" id="IPR051694">
    <property type="entry name" value="Immunoregulatory_rcpt-like"/>
</dbReference>
<evidence type="ECO:0000256" key="1">
    <source>
        <dbReference type="ARBA" id="ARBA00004167"/>
    </source>
</evidence>
<comment type="subcellular location">
    <subcellularLocation>
        <location evidence="1">Membrane</location>
        <topology evidence="1">Single-pass membrane protein</topology>
    </subcellularLocation>
</comment>
<name>A0ABR3XV23_9PEZI</name>
<feature type="transmembrane region" description="Helical" evidence="6">
    <location>
        <begin position="198"/>
        <end position="219"/>
    </location>
</feature>
<evidence type="ECO:0000256" key="3">
    <source>
        <dbReference type="ARBA" id="ARBA00022989"/>
    </source>
</evidence>
<sequence length="573" mass="58936">MSIKRNHVHRRGRNDAVEADFGSDLIQKKASGNDEGGVLTLSKRVVTVYETQTPEGWNGGGLTTLERETRTQIILQTVTSTEGEEEPTPTPAETTSARKTVDAPVAKGTPSTTSSSSSSSRVGDDDETSSSGLPTAIMASTASDASAGGALALATEAASSTSTSKSLTAVSSTAASAASATESTSSSTSSGSSAAAKAGIAIGVLAGIFVVLGLVYFLVAKRKRQMREEQRLADDEKLNGPFGDHARAAPPTPAKPPRLSLRPMTQLFLGAPTTADKRASKAPQQNIAMVASPTMKRAPGASPWERPTTSDSQDAHNPFGNHAETILEDPAAPRNLASPMTPISEVSMIPSPTFGVAGLSPAPRASAITTDSAVLAPIVTHPAPLSPNNQQQGTSASAVPAPLQMNPTGQTASTAAVSGAVAGAAAVSGLQRKQSVRKDNAPAPLDLTLPPKLGPVPPSPAGTEFSLHEVESGQASEPSAGAAAIAAAGGPADSAVHRVTLDFKPTMDDEMELHIGQVVRLLHELSVFVLTDLNKVLSLELVYLAAPSSPDHLSKEVLEDHQFSLRDDPEVPP</sequence>
<gene>
    <name evidence="7" type="ORF">Daus18300_001696</name>
</gene>
<proteinExistence type="predicted"/>
<comment type="caution">
    <text evidence="7">The sequence shown here is derived from an EMBL/GenBank/DDBJ whole genome shotgun (WGS) entry which is preliminary data.</text>
</comment>
<evidence type="ECO:0000313" key="7">
    <source>
        <dbReference type="EMBL" id="KAL1879857.1"/>
    </source>
</evidence>
<keyword evidence="8" id="KW-1185">Reference proteome</keyword>
<dbReference type="EMBL" id="JAWRVE010000009">
    <property type="protein sequence ID" value="KAL1879857.1"/>
    <property type="molecule type" value="Genomic_DNA"/>
</dbReference>
<dbReference type="PANTHER" id="PTHR15549:SF26">
    <property type="entry name" value="AXIAL BUDDING PATTERN PROTEIN 2-RELATED"/>
    <property type="match status" value="1"/>
</dbReference>
<feature type="region of interest" description="Disordered" evidence="5">
    <location>
        <begin position="429"/>
        <end position="483"/>
    </location>
</feature>
<evidence type="ECO:0000256" key="5">
    <source>
        <dbReference type="SAM" id="MobiDB-lite"/>
    </source>
</evidence>
<evidence type="ECO:0000256" key="2">
    <source>
        <dbReference type="ARBA" id="ARBA00022692"/>
    </source>
</evidence>
<evidence type="ECO:0008006" key="9">
    <source>
        <dbReference type="Google" id="ProtNLM"/>
    </source>
</evidence>